<dbReference type="AlphaFoldDB" id="A0AA36BTA8"/>
<evidence type="ECO:0000256" key="1">
    <source>
        <dbReference type="SAM" id="MobiDB-lite"/>
    </source>
</evidence>
<gene>
    <name evidence="2" type="ORF">OCTVUL_1B011562</name>
</gene>
<sequence>MEQKSPEANDKGVKKKGEELQSDGYSQARMQKIQTIELRWRGELEEQGNGRRKKHRGKQKYGEKHNEIGWKIIFHSRIDLAVVEMER</sequence>
<reference evidence="2" key="1">
    <citation type="submission" date="2023-08" db="EMBL/GenBank/DDBJ databases">
        <authorList>
            <person name="Alioto T."/>
            <person name="Alioto T."/>
            <person name="Gomez Garrido J."/>
        </authorList>
    </citation>
    <scope>NUCLEOTIDE SEQUENCE</scope>
</reference>
<dbReference type="EMBL" id="OX597837">
    <property type="protein sequence ID" value="CAI9739858.1"/>
    <property type="molecule type" value="Genomic_DNA"/>
</dbReference>
<feature type="compositionally biased region" description="Basic and acidic residues" evidence="1">
    <location>
        <begin position="1"/>
        <end position="19"/>
    </location>
</feature>
<organism evidence="2 3">
    <name type="scientific">Octopus vulgaris</name>
    <name type="common">Common octopus</name>
    <dbReference type="NCBI Taxonomy" id="6645"/>
    <lineage>
        <taxon>Eukaryota</taxon>
        <taxon>Metazoa</taxon>
        <taxon>Spiralia</taxon>
        <taxon>Lophotrochozoa</taxon>
        <taxon>Mollusca</taxon>
        <taxon>Cephalopoda</taxon>
        <taxon>Coleoidea</taxon>
        <taxon>Octopodiformes</taxon>
        <taxon>Octopoda</taxon>
        <taxon>Incirrata</taxon>
        <taxon>Octopodidae</taxon>
        <taxon>Octopus</taxon>
    </lineage>
</organism>
<dbReference type="Proteomes" id="UP001162480">
    <property type="component" value="Chromosome 24"/>
</dbReference>
<feature type="region of interest" description="Disordered" evidence="1">
    <location>
        <begin position="1"/>
        <end position="30"/>
    </location>
</feature>
<keyword evidence="3" id="KW-1185">Reference proteome</keyword>
<evidence type="ECO:0000313" key="3">
    <source>
        <dbReference type="Proteomes" id="UP001162480"/>
    </source>
</evidence>
<evidence type="ECO:0000313" key="2">
    <source>
        <dbReference type="EMBL" id="CAI9739858.1"/>
    </source>
</evidence>
<name>A0AA36BTA8_OCTVU</name>
<proteinExistence type="predicted"/>
<accession>A0AA36BTA8</accession>
<protein>
    <submittedName>
        <fullName evidence="2">Uncharacterized protein</fullName>
    </submittedName>
</protein>